<feature type="compositionally biased region" description="Low complexity" evidence="1">
    <location>
        <begin position="1"/>
        <end position="18"/>
    </location>
</feature>
<dbReference type="RefSeq" id="WP_269040610.1">
    <property type="nucleotide sequence ID" value="NZ_CP114040.1"/>
</dbReference>
<accession>A0ABY7HH88</accession>
<evidence type="ECO:0008006" key="4">
    <source>
        <dbReference type="Google" id="ProtNLM"/>
    </source>
</evidence>
<name>A0ABY7HH88_9BACT</name>
<feature type="region of interest" description="Disordered" evidence="1">
    <location>
        <begin position="1"/>
        <end position="25"/>
    </location>
</feature>
<keyword evidence="3" id="KW-1185">Reference proteome</keyword>
<evidence type="ECO:0000256" key="1">
    <source>
        <dbReference type="SAM" id="MobiDB-lite"/>
    </source>
</evidence>
<evidence type="ECO:0000313" key="2">
    <source>
        <dbReference type="EMBL" id="WAS98244.1"/>
    </source>
</evidence>
<organism evidence="2 3">
    <name type="scientific">Nannocystis punicea</name>
    <dbReference type="NCBI Taxonomy" id="2995304"/>
    <lineage>
        <taxon>Bacteria</taxon>
        <taxon>Pseudomonadati</taxon>
        <taxon>Myxococcota</taxon>
        <taxon>Polyangia</taxon>
        <taxon>Nannocystales</taxon>
        <taxon>Nannocystaceae</taxon>
        <taxon>Nannocystis</taxon>
    </lineage>
</organism>
<proteinExistence type="predicted"/>
<protein>
    <recommendedName>
        <fullName evidence="4">Small CPxCG-related zinc finger protein</fullName>
    </recommendedName>
</protein>
<dbReference type="Proteomes" id="UP001164459">
    <property type="component" value="Chromosome"/>
</dbReference>
<evidence type="ECO:0000313" key="3">
    <source>
        <dbReference type="Proteomes" id="UP001164459"/>
    </source>
</evidence>
<gene>
    <name evidence="2" type="ORF">O0S08_19050</name>
</gene>
<reference evidence="2" key="1">
    <citation type="submission" date="2022-11" db="EMBL/GenBank/DDBJ databases">
        <title>Minimal conservation of predation-associated metabolite biosynthetic gene clusters underscores biosynthetic potential of Myxococcota including descriptions for ten novel species: Archangium lansinium sp. nov., Myxococcus landrumus sp. nov., Nannocystis bai.</title>
        <authorList>
            <person name="Ahearne A."/>
            <person name="Stevens C."/>
            <person name="Dowd S."/>
        </authorList>
    </citation>
    <scope>NUCLEOTIDE SEQUENCE</scope>
    <source>
        <strain evidence="2">Fl3</strain>
    </source>
</reference>
<dbReference type="EMBL" id="CP114040">
    <property type="protein sequence ID" value="WAS98244.1"/>
    <property type="molecule type" value="Genomic_DNA"/>
</dbReference>
<sequence>MSRARSLAQQQQLRLPALDEPQEVADLPEPTPAVACPRCGWLVLQSEAACPLCHAPKDSPP</sequence>